<keyword evidence="2" id="KW-0865">Zymogen</keyword>
<comment type="caution">
    <text evidence="5">The sequence shown here is derived from an EMBL/GenBank/DDBJ whole genome shotgun (WGS) entry which is preliminary data.</text>
</comment>
<reference evidence="5 6" key="1">
    <citation type="submission" date="2024-03" db="EMBL/GenBank/DDBJ databases">
        <title>Human intestinal bacterial collection.</title>
        <authorList>
            <person name="Pauvert C."/>
            <person name="Hitch T.C.A."/>
            <person name="Clavel T."/>
        </authorList>
    </citation>
    <scope>NUCLEOTIDE SEQUENCE [LARGE SCALE GENOMIC DNA]</scope>
    <source>
        <strain evidence="5 6">CLA-AA-H185</strain>
    </source>
</reference>
<gene>
    <name evidence="5" type="ORF">WMO43_12330</name>
</gene>
<dbReference type="PANTHER" id="PTHR10067:SF17">
    <property type="entry name" value="PHOSPHATIDYLSERINE DECARBOXYLASE PROENZYME 2"/>
    <property type="match status" value="1"/>
</dbReference>
<organism evidence="5 6">
    <name type="scientific">Maccoyibacter intestinihominis</name>
    <dbReference type="NCBI Taxonomy" id="3133499"/>
    <lineage>
        <taxon>Bacteria</taxon>
        <taxon>Bacillati</taxon>
        <taxon>Bacillota</taxon>
        <taxon>Clostridia</taxon>
        <taxon>Lachnospirales</taxon>
        <taxon>Lachnospiraceae</taxon>
        <taxon>Maccoyibacter</taxon>
    </lineage>
</organism>
<dbReference type="InterPro" id="IPR003817">
    <property type="entry name" value="PS_Dcarbxylase"/>
</dbReference>
<evidence type="ECO:0000256" key="4">
    <source>
        <dbReference type="ARBA" id="ARBA00023317"/>
    </source>
</evidence>
<name>A0ABV1HG13_9FIRM</name>
<keyword evidence="4" id="KW-0670">Pyruvate</keyword>
<evidence type="ECO:0000256" key="2">
    <source>
        <dbReference type="ARBA" id="ARBA00023145"/>
    </source>
</evidence>
<keyword evidence="1" id="KW-0210">Decarboxylase</keyword>
<accession>A0ABV1HG13</accession>
<dbReference type="PANTHER" id="PTHR10067">
    <property type="entry name" value="PHOSPHATIDYLSERINE DECARBOXYLASE"/>
    <property type="match status" value="1"/>
</dbReference>
<dbReference type="Pfam" id="PF02666">
    <property type="entry name" value="PS_Dcarbxylase"/>
    <property type="match status" value="1"/>
</dbReference>
<keyword evidence="3" id="KW-0456">Lyase</keyword>
<sequence length="269" mass="30904">MESLHFLYRTVPGRMVLKVLTQPSVSEICGRFLDSSLSKCLICPFVKKNQIDLSEYELEQIGSFNDFFSRKIKEDRRSIDRNSEHLIAPCDGLLSVWKIEEGTVLPIKQSHYTVSSLLRNEKIAKHYQEGYCLVFRLCVDHYHRYCYVDSGKKSRNIHLPGIFHTVRPVALDQLPVYTENSREYTVIKTDTFGPVVQMEVGAMLVGRIVNYKEAGMVFRGEEKGMFQYGGSTIVLLVKKDRVKIRQDVLERSRHGIETPVRMGEVIGHA</sequence>
<keyword evidence="6" id="KW-1185">Reference proteome</keyword>
<dbReference type="RefSeq" id="WP_353531412.1">
    <property type="nucleotide sequence ID" value="NZ_JBBMEX010000014.1"/>
</dbReference>
<dbReference type="Proteomes" id="UP001454489">
    <property type="component" value="Unassembled WGS sequence"/>
</dbReference>
<dbReference type="EMBL" id="JBBMEX010000014">
    <property type="protein sequence ID" value="MEQ2558649.1"/>
    <property type="molecule type" value="Genomic_DNA"/>
</dbReference>
<evidence type="ECO:0000313" key="5">
    <source>
        <dbReference type="EMBL" id="MEQ2558649.1"/>
    </source>
</evidence>
<evidence type="ECO:0000256" key="3">
    <source>
        <dbReference type="ARBA" id="ARBA00023239"/>
    </source>
</evidence>
<protein>
    <submittedName>
        <fullName evidence="5">Phosphatidylserine decarboxylase</fullName>
    </submittedName>
</protein>
<evidence type="ECO:0000256" key="1">
    <source>
        <dbReference type="ARBA" id="ARBA00022793"/>
    </source>
</evidence>
<proteinExistence type="predicted"/>
<evidence type="ECO:0000313" key="6">
    <source>
        <dbReference type="Proteomes" id="UP001454489"/>
    </source>
</evidence>